<evidence type="ECO:0000256" key="5">
    <source>
        <dbReference type="ARBA" id="ARBA00023163"/>
    </source>
</evidence>
<keyword evidence="3 7" id="KW-0805">Transcription regulation</keyword>
<dbReference type="AlphaFoldDB" id="A0A223D2D4"/>
<dbReference type="RefSeq" id="WP_094236898.1">
    <property type="nucleotide sequence ID" value="NZ_CP022657.1"/>
</dbReference>
<evidence type="ECO:0000256" key="2">
    <source>
        <dbReference type="ARBA" id="ARBA00022491"/>
    </source>
</evidence>
<dbReference type="Pfam" id="PF06018">
    <property type="entry name" value="CodY"/>
    <property type="match status" value="1"/>
</dbReference>
<dbReference type="EMBL" id="CP022657">
    <property type="protein sequence ID" value="ASS75655.1"/>
    <property type="molecule type" value="Genomic_DNA"/>
</dbReference>
<keyword evidence="5 7" id="KW-0804">Transcription</keyword>
<comment type="function">
    <text evidence="7">DNA-binding global transcriptional regulator which is involved in the adaptive response to starvation and acts by directly or indirectly controlling the expression of numerous genes in response to nutrient availability. During rapid exponential growth, CodY is highly active and represses genes whose products allow adaptation to nutrient depletion.</text>
</comment>
<evidence type="ECO:0000256" key="7">
    <source>
        <dbReference type="HAMAP-Rule" id="MF_00621"/>
    </source>
</evidence>
<feature type="domain" description="Global transcriptional regulator CodY C-terminal" evidence="9">
    <location>
        <begin position="194"/>
        <end position="251"/>
    </location>
</feature>
<keyword evidence="4 7" id="KW-0238">DNA-binding</keyword>
<dbReference type="GO" id="GO:0005737">
    <property type="term" value="C:cytoplasm"/>
    <property type="evidence" value="ECO:0007669"/>
    <property type="project" value="UniProtKB-SubCell"/>
</dbReference>
<dbReference type="OrthoDB" id="2056at2"/>
<dbReference type="Proteomes" id="UP000214688">
    <property type="component" value="Chromosome"/>
</dbReference>
<keyword evidence="2 7" id="KW-0678">Repressor</keyword>
<keyword evidence="11" id="KW-1185">Reference proteome</keyword>
<dbReference type="PANTHER" id="PTHR40062:SF1">
    <property type="entry name" value="GLOBAL TRANSCRIPTIONAL REGULATOR CODY"/>
    <property type="match status" value="1"/>
</dbReference>
<sequence>MELLSKTRVMNQLLQRADGMRVSYEEMTASLRDLIFANVFLVDDIGRMLGRAFSEMVDVSQLPKDAQGTTCLPNDFAAKLLSSDLTRTNLQEDTPFCSATAGDMTYVSIVPIRGTGERIGTLLLTKQNSALTEEDIILAEYSASLIGLEMVRASSQKKVQEGRDRSVVQMAVGSLSFSELEAVDHIFAELNGREGLLVASRIADRVGITRSVIVNALRKLESAGVVEARSLGMKGTHIKILNEKLLPLLEDMKSK</sequence>
<feature type="DNA-binding region" description="H-T-H motif" evidence="7">
    <location>
        <begin position="199"/>
        <end position="218"/>
    </location>
</feature>
<evidence type="ECO:0000256" key="4">
    <source>
        <dbReference type="ARBA" id="ARBA00023125"/>
    </source>
</evidence>
<dbReference type="KEGG" id="tab:CIG75_12085"/>
<feature type="region of interest" description="GAF domain" evidence="7">
    <location>
        <begin position="1"/>
        <end position="151"/>
    </location>
</feature>
<evidence type="ECO:0000256" key="1">
    <source>
        <dbReference type="ARBA" id="ARBA00022490"/>
    </source>
</evidence>
<dbReference type="GO" id="GO:0003700">
    <property type="term" value="F:DNA-binding transcription factor activity"/>
    <property type="evidence" value="ECO:0007669"/>
    <property type="project" value="InterPro"/>
</dbReference>
<dbReference type="InterPro" id="IPR036390">
    <property type="entry name" value="WH_DNA-bd_sf"/>
</dbReference>
<dbReference type="InterPro" id="IPR010312">
    <property type="entry name" value="Transc_reg_CodY_N"/>
</dbReference>
<comment type="similarity">
    <text evidence="7">Belongs to the CodY family.</text>
</comment>
<feature type="domain" description="Global transcriptional regulator CodY N-terminal" evidence="8">
    <location>
        <begin position="2"/>
        <end position="174"/>
    </location>
</feature>
<dbReference type="GO" id="GO:0045892">
    <property type="term" value="P:negative regulation of DNA-templated transcription"/>
    <property type="evidence" value="ECO:0007669"/>
    <property type="project" value="UniProtKB-UniRule"/>
</dbReference>
<dbReference type="Gene3D" id="3.30.450.40">
    <property type="match status" value="1"/>
</dbReference>
<evidence type="ECO:0000256" key="3">
    <source>
        <dbReference type="ARBA" id="ARBA00023015"/>
    </source>
</evidence>
<evidence type="ECO:0000259" key="9">
    <source>
        <dbReference type="Pfam" id="PF08222"/>
    </source>
</evidence>
<gene>
    <name evidence="7" type="primary">codY</name>
    <name evidence="10" type="ORF">CIG75_12085</name>
</gene>
<reference evidence="10 11" key="1">
    <citation type="journal article" date="2015" name="Int. J. Syst. Evol. Microbiol.">
        <title>Tumebacillus algifaecis sp. nov., isolated from decomposing algal scum.</title>
        <authorList>
            <person name="Wu Y.F."/>
            <person name="Zhang B."/>
            <person name="Xing P."/>
            <person name="Wu Q.L."/>
            <person name="Liu S.J."/>
        </authorList>
    </citation>
    <scope>NUCLEOTIDE SEQUENCE [LARGE SCALE GENOMIC DNA]</scope>
    <source>
        <strain evidence="10 11">THMBR28</strain>
    </source>
</reference>
<dbReference type="InterPro" id="IPR029016">
    <property type="entry name" value="GAF-like_dom_sf"/>
</dbReference>
<proteinExistence type="inferred from homology"/>
<evidence type="ECO:0000313" key="11">
    <source>
        <dbReference type="Proteomes" id="UP000214688"/>
    </source>
</evidence>
<dbReference type="PIRSF" id="PIRSF011572">
    <property type="entry name" value="GTP_sensing_CodY"/>
    <property type="match status" value="1"/>
</dbReference>
<organism evidence="10 11">
    <name type="scientific">Tumebacillus algifaecis</name>
    <dbReference type="NCBI Taxonomy" id="1214604"/>
    <lineage>
        <taxon>Bacteria</taxon>
        <taxon>Bacillati</taxon>
        <taxon>Bacillota</taxon>
        <taxon>Bacilli</taxon>
        <taxon>Bacillales</taxon>
        <taxon>Alicyclobacillaceae</taxon>
        <taxon>Tumebacillus</taxon>
    </lineage>
</organism>
<dbReference type="NCBIfam" id="NF003170">
    <property type="entry name" value="PRK04158.1"/>
    <property type="match status" value="1"/>
</dbReference>
<name>A0A223D2D4_9BACL</name>
<dbReference type="HAMAP" id="MF_00621">
    <property type="entry name" value="HTH_type_CodY"/>
    <property type="match status" value="1"/>
</dbReference>
<protein>
    <recommendedName>
        <fullName evidence="6 7">Global transcriptional regulator CodY</fullName>
    </recommendedName>
</protein>
<dbReference type="InterPro" id="IPR014154">
    <property type="entry name" value="CodY"/>
</dbReference>
<evidence type="ECO:0000259" key="8">
    <source>
        <dbReference type="Pfam" id="PF06018"/>
    </source>
</evidence>
<evidence type="ECO:0000256" key="6">
    <source>
        <dbReference type="ARBA" id="ARBA00034538"/>
    </source>
</evidence>
<dbReference type="Gene3D" id="1.10.10.10">
    <property type="entry name" value="Winged helix-like DNA-binding domain superfamily/Winged helix DNA-binding domain"/>
    <property type="match status" value="1"/>
</dbReference>
<dbReference type="InterPro" id="IPR013198">
    <property type="entry name" value="GTP_trans_reg_CodY_C"/>
</dbReference>
<dbReference type="Pfam" id="PF08222">
    <property type="entry name" value="HTH_CodY"/>
    <property type="match status" value="1"/>
</dbReference>
<comment type="subcellular location">
    <subcellularLocation>
        <location evidence="7">Cytoplasm</location>
    </subcellularLocation>
</comment>
<dbReference type="GO" id="GO:0003677">
    <property type="term" value="F:DNA binding"/>
    <property type="evidence" value="ECO:0007669"/>
    <property type="project" value="UniProtKB-UniRule"/>
</dbReference>
<evidence type="ECO:0000313" key="10">
    <source>
        <dbReference type="EMBL" id="ASS75655.1"/>
    </source>
</evidence>
<dbReference type="SUPFAM" id="SSF46785">
    <property type="entry name" value="Winged helix' DNA-binding domain"/>
    <property type="match status" value="1"/>
</dbReference>
<dbReference type="NCBIfam" id="TIGR02787">
    <property type="entry name" value="codY_Gpos"/>
    <property type="match status" value="1"/>
</dbReference>
<dbReference type="GO" id="GO:0005525">
    <property type="term" value="F:GTP binding"/>
    <property type="evidence" value="ECO:0007669"/>
    <property type="project" value="InterPro"/>
</dbReference>
<keyword evidence="1 7" id="KW-0963">Cytoplasm</keyword>
<dbReference type="InterPro" id="IPR036388">
    <property type="entry name" value="WH-like_DNA-bd_sf"/>
</dbReference>
<dbReference type="PANTHER" id="PTHR40062">
    <property type="entry name" value="GTP-SENSING TRANSCRIPTIONAL PLEIOTROPIC REPRESSOR CODY"/>
    <property type="match status" value="1"/>
</dbReference>
<accession>A0A223D2D4</accession>